<reference evidence="1 2" key="1">
    <citation type="submission" date="2019-06" db="EMBL/GenBank/DDBJ databases">
        <title>Draft genomes of female and male turbot (Scophthalmus maximus).</title>
        <authorList>
            <person name="Xu H."/>
            <person name="Xu X.-W."/>
            <person name="Shao C."/>
            <person name="Chen S."/>
        </authorList>
    </citation>
    <scope>NUCLEOTIDE SEQUENCE [LARGE SCALE GENOMIC DNA]</scope>
    <source>
        <strain evidence="1">Ysfricsl-2016a</strain>
        <tissue evidence="1">Blood</tissue>
    </source>
</reference>
<dbReference type="AlphaFoldDB" id="A0A6A4S884"/>
<accession>A0A6A4S884</accession>
<sequence length="132" mass="14915">MWSGPSLQLLGFCKNVEIFAAKKIQKCKSSEKFRTGEGPDLVIGTDQMMCCESFENVSDRFKTAWISYSQSRNNALDVEERVFAIQESFERDKETHCKNITVPSTLAAFVCSCPLFVDVAFENAGVKMKHKE</sequence>
<protein>
    <submittedName>
        <fullName evidence="1">Uncharacterized protein</fullName>
    </submittedName>
</protein>
<evidence type="ECO:0000313" key="2">
    <source>
        <dbReference type="Proteomes" id="UP000438429"/>
    </source>
</evidence>
<dbReference type="EMBL" id="VEVO01000017">
    <property type="protein sequence ID" value="KAF0028428.1"/>
    <property type="molecule type" value="Genomic_DNA"/>
</dbReference>
<dbReference type="Proteomes" id="UP000438429">
    <property type="component" value="Unassembled WGS sequence"/>
</dbReference>
<evidence type="ECO:0000313" key="1">
    <source>
        <dbReference type="EMBL" id="KAF0028428.1"/>
    </source>
</evidence>
<proteinExistence type="predicted"/>
<name>A0A6A4S884_SCOMX</name>
<organism evidence="1 2">
    <name type="scientific">Scophthalmus maximus</name>
    <name type="common">Turbot</name>
    <name type="synonym">Psetta maxima</name>
    <dbReference type="NCBI Taxonomy" id="52904"/>
    <lineage>
        <taxon>Eukaryota</taxon>
        <taxon>Metazoa</taxon>
        <taxon>Chordata</taxon>
        <taxon>Craniata</taxon>
        <taxon>Vertebrata</taxon>
        <taxon>Euteleostomi</taxon>
        <taxon>Actinopterygii</taxon>
        <taxon>Neopterygii</taxon>
        <taxon>Teleostei</taxon>
        <taxon>Neoteleostei</taxon>
        <taxon>Acanthomorphata</taxon>
        <taxon>Carangaria</taxon>
        <taxon>Pleuronectiformes</taxon>
        <taxon>Pleuronectoidei</taxon>
        <taxon>Scophthalmidae</taxon>
        <taxon>Scophthalmus</taxon>
    </lineage>
</organism>
<gene>
    <name evidence="1" type="ORF">F2P81_019515</name>
</gene>
<comment type="caution">
    <text evidence="1">The sequence shown here is derived from an EMBL/GenBank/DDBJ whole genome shotgun (WGS) entry which is preliminary data.</text>
</comment>